<proteinExistence type="predicted"/>
<dbReference type="Gene3D" id="3.90.226.10">
    <property type="entry name" value="2-enoyl-CoA Hydratase, Chain A, domain 1"/>
    <property type="match status" value="1"/>
</dbReference>
<evidence type="ECO:0000313" key="3">
    <source>
        <dbReference type="Proteomes" id="UP000005408"/>
    </source>
</evidence>
<dbReference type="PROSITE" id="PS50989">
    <property type="entry name" value="COA_CT_CTER"/>
    <property type="match status" value="1"/>
</dbReference>
<protein>
    <recommendedName>
        <fullName evidence="1">CoA carboxyltransferase C-terminal domain-containing protein</fullName>
    </recommendedName>
</protein>
<dbReference type="GO" id="GO:0005739">
    <property type="term" value="C:mitochondrion"/>
    <property type="evidence" value="ECO:0007669"/>
    <property type="project" value="TreeGrafter"/>
</dbReference>
<dbReference type="PANTHER" id="PTHR45728">
    <property type="entry name" value="ACETYL-COA CARBOXYLASE, ISOFORM A"/>
    <property type="match status" value="1"/>
</dbReference>
<dbReference type="PANTHER" id="PTHR45728:SF3">
    <property type="entry name" value="ACETYL-COA CARBOXYLASE"/>
    <property type="match status" value="1"/>
</dbReference>
<evidence type="ECO:0000313" key="2">
    <source>
        <dbReference type="EnsemblMetazoa" id="G19163.1:cds"/>
    </source>
</evidence>
<dbReference type="Proteomes" id="UP000005408">
    <property type="component" value="Unassembled WGS sequence"/>
</dbReference>
<sequence length="433" mass="50288">MSIAKIRQLRSPLPILETGDPIDREVEFVPTKAPYDPRWMLNGRQNPDDKNCWQKGFFDHKSVHKILQPWAQTVVTGRARLGGIPVGVICVETRTVEMTIPADPANLDSETKAGQVWFPDSAYKTAQAMKDFNGEELPLMIFAKWRGFSLGMKDMHDQVLKFGSYIVDALTEYNQPIMIYIPPYAELRGGAWVVLDPTINPTHMEMYADELSRGGVLEPEGTVEIKFRRKDLEKTMQRLDKTCIQIVEKLTSPQLNPDEKAELQKDWQPAKRSYFPCTTRWLSSLQISMTAQAEWRRLVLLSREFFYWHLKRRLLERQLKRKMKPVTHNVGEGELNSMLHRWFVEDRGTVNAYMWEDDKAMVQWLTEQIREDSMDNAVSDNIRCLQREHVLQQVRSLIQDNPEVAMDSIVHITQHMTPSQRSEVTRILANMDT</sequence>
<name>A0A8W8JKN1_MAGGI</name>
<dbReference type="GO" id="GO:0003989">
    <property type="term" value="F:acetyl-CoA carboxylase activity"/>
    <property type="evidence" value="ECO:0007669"/>
    <property type="project" value="InterPro"/>
</dbReference>
<dbReference type="InterPro" id="IPR011763">
    <property type="entry name" value="COA_CT_C"/>
</dbReference>
<dbReference type="SUPFAM" id="SSF52096">
    <property type="entry name" value="ClpP/crotonase"/>
    <property type="match status" value="1"/>
</dbReference>
<dbReference type="InterPro" id="IPR034733">
    <property type="entry name" value="AcCoA_carboxyl_beta"/>
</dbReference>
<feature type="domain" description="CoA carboxyltransferase C-terminal" evidence="1">
    <location>
        <begin position="21"/>
        <end position="325"/>
    </location>
</feature>
<dbReference type="InterPro" id="IPR029045">
    <property type="entry name" value="ClpP/crotonase-like_dom_sf"/>
</dbReference>
<dbReference type="Pfam" id="PF01039">
    <property type="entry name" value="Carboxyl_trans"/>
    <property type="match status" value="1"/>
</dbReference>
<reference evidence="2" key="1">
    <citation type="submission" date="2022-08" db="UniProtKB">
        <authorList>
            <consortium name="EnsemblMetazoa"/>
        </authorList>
    </citation>
    <scope>IDENTIFICATION</scope>
    <source>
        <strain evidence="2">05x7-T-G4-1.051#20</strain>
    </source>
</reference>
<dbReference type="GO" id="GO:0006633">
    <property type="term" value="P:fatty acid biosynthetic process"/>
    <property type="evidence" value="ECO:0007669"/>
    <property type="project" value="TreeGrafter"/>
</dbReference>
<organism evidence="2 3">
    <name type="scientific">Magallana gigas</name>
    <name type="common">Pacific oyster</name>
    <name type="synonym">Crassostrea gigas</name>
    <dbReference type="NCBI Taxonomy" id="29159"/>
    <lineage>
        <taxon>Eukaryota</taxon>
        <taxon>Metazoa</taxon>
        <taxon>Spiralia</taxon>
        <taxon>Lophotrochozoa</taxon>
        <taxon>Mollusca</taxon>
        <taxon>Bivalvia</taxon>
        <taxon>Autobranchia</taxon>
        <taxon>Pteriomorphia</taxon>
        <taxon>Ostreida</taxon>
        <taxon>Ostreoidea</taxon>
        <taxon>Ostreidae</taxon>
        <taxon>Magallana</taxon>
    </lineage>
</organism>
<dbReference type="InterPro" id="IPR049076">
    <property type="entry name" value="ACCA"/>
</dbReference>
<dbReference type="FunFam" id="3.90.226.10:FF:000010">
    <property type="entry name" value="acetyl-CoA carboxylase isoform X2"/>
    <property type="match status" value="1"/>
</dbReference>
<dbReference type="EnsemblMetazoa" id="G19163.1">
    <property type="protein sequence ID" value="G19163.1:cds"/>
    <property type="gene ID" value="G19163"/>
</dbReference>
<dbReference type="AlphaFoldDB" id="A0A8W8JKN1"/>
<accession>A0A8W8JKN1</accession>
<evidence type="ECO:0000259" key="1">
    <source>
        <dbReference type="PROSITE" id="PS50989"/>
    </source>
</evidence>
<keyword evidence="3" id="KW-1185">Reference proteome</keyword>